<comment type="caution">
    <text evidence="2">The sequence shown here is derived from an EMBL/GenBank/DDBJ whole genome shotgun (WGS) entry which is preliminary data.</text>
</comment>
<sequence>MHAHPVLRPVAAMPRWAQLALAALVTRAVTFGNPMLHVDETFYLEVADAWLRGIAPYSGVWDRKPAGLFLLYAIPAAFGVAAGVWLYQAMAAASAALTALAIARLADRAGWTRGATWAGVAYLVWLTWLEGQGGQAPVFYNLPMAGAVLLVAPGPGDSTSPSRRFAHGLAAMALAGLAIQIKYTAVFEGMFLGLWLMWREWRLGQRPAGIAAKGVAWAAVALAPTGIAWAMFAAAGHGGDWVFANFTSILARQPDPAIEQAGNLAVILLIASPLIAMAVLAWRLPAGAAPEQAMRRFLFCWLGAAALGLLAFGSWFDHYALPLLVPLCAVAAGCIGGHRDGRRWALGAIALFLIGGQAVVLGKIANRGTAAQYAALVRGIGRGPGCLYVYSGPSMLYAQSGRCAVTRYWFPSHLGRVREAGATGVDQAAELRRIFARARPEVVVMRGPYRGENAPIRAIAEAEVARAYAPAGRYPLGDLTVTVYRRK</sequence>
<feature type="transmembrane region" description="Helical" evidence="1">
    <location>
        <begin position="296"/>
        <end position="313"/>
    </location>
</feature>
<keyword evidence="3" id="KW-1185">Reference proteome</keyword>
<dbReference type="RefSeq" id="WP_264945131.1">
    <property type="nucleotide sequence ID" value="NZ_JAPDRA010000007.1"/>
</dbReference>
<gene>
    <name evidence="2" type="ORF">ACFQ1E_14555</name>
</gene>
<feature type="transmembrane region" description="Helical" evidence="1">
    <location>
        <begin position="264"/>
        <end position="284"/>
    </location>
</feature>
<name>A0ABW3H9S8_9SPHN</name>
<keyword evidence="1" id="KW-0472">Membrane</keyword>
<feature type="transmembrane region" description="Helical" evidence="1">
    <location>
        <begin position="210"/>
        <end position="232"/>
    </location>
</feature>
<feature type="transmembrane region" description="Helical" evidence="1">
    <location>
        <begin position="319"/>
        <end position="337"/>
    </location>
</feature>
<proteinExistence type="predicted"/>
<evidence type="ECO:0000313" key="2">
    <source>
        <dbReference type="EMBL" id="MFD0947567.1"/>
    </source>
</evidence>
<feature type="transmembrane region" description="Helical" evidence="1">
    <location>
        <begin position="114"/>
        <end position="131"/>
    </location>
</feature>
<evidence type="ECO:0000313" key="3">
    <source>
        <dbReference type="Proteomes" id="UP001596977"/>
    </source>
</evidence>
<reference evidence="3" key="1">
    <citation type="journal article" date="2019" name="Int. J. Syst. Evol. Microbiol.">
        <title>The Global Catalogue of Microorganisms (GCM) 10K type strain sequencing project: providing services to taxonomists for standard genome sequencing and annotation.</title>
        <authorList>
            <consortium name="The Broad Institute Genomics Platform"/>
            <consortium name="The Broad Institute Genome Sequencing Center for Infectious Disease"/>
            <person name="Wu L."/>
            <person name="Ma J."/>
        </authorList>
    </citation>
    <scope>NUCLEOTIDE SEQUENCE [LARGE SCALE GENOMIC DNA]</scope>
    <source>
        <strain evidence="3">CCUG 62982</strain>
    </source>
</reference>
<feature type="transmembrane region" description="Helical" evidence="1">
    <location>
        <begin position="169"/>
        <end position="198"/>
    </location>
</feature>
<evidence type="ECO:0008006" key="4">
    <source>
        <dbReference type="Google" id="ProtNLM"/>
    </source>
</evidence>
<feature type="transmembrane region" description="Helical" evidence="1">
    <location>
        <begin position="69"/>
        <end position="102"/>
    </location>
</feature>
<feature type="transmembrane region" description="Helical" evidence="1">
    <location>
        <begin position="344"/>
        <end position="362"/>
    </location>
</feature>
<keyword evidence="1" id="KW-0812">Transmembrane</keyword>
<organism evidence="2 3">
    <name type="scientific">Sphingomonas canadensis</name>
    <dbReference type="NCBI Taxonomy" id="1219257"/>
    <lineage>
        <taxon>Bacteria</taxon>
        <taxon>Pseudomonadati</taxon>
        <taxon>Pseudomonadota</taxon>
        <taxon>Alphaproteobacteria</taxon>
        <taxon>Sphingomonadales</taxon>
        <taxon>Sphingomonadaceae</taxon>
        <taxon>Sphingomonas</taxon>
    </lineage>
</organism>
<accession>A0ABW3H9S8</accession>
<keyword evidence="1" id="KW-1133">Transmembrane helix</keyword>
<dbReference type="EMBL" id="JBHTJG010000007">
    <property type="protein sequence ID" value="MFD0947567.1"/>
    <property type="molecule type" value="Genomic_DNA"/>
</dbReference>
<dbReference type="Proteomes" id="UP001596977">
    <property type="component" value="Unassembled WGS sequence"/>
</dbReference>
<evidence type="ECO:0000256" key="1">
    <source>
        <dbReference type="SAM" id="Phobius"/>
    </source>
</evidence>
<protein>
    <recommendedName>
        <fullName evidence="4">Glycosyltransferase RgtA/B/C/D-like domain-containing protein</fullName>
    </recommendedName>
</protein>